<evidence type="ECO:0000313" key="3">
    <source>
        <dbReference type="Proteomes" id="UP000078561"/>
    </source>
</evidence>
<organism evidence="2">
    <name type="scientific">Absidia glauca</name>
    <name type="common">Pin mould</name>
    <dbReference type="NCBI Taxonomy" id="4829"/>
    <lineage>
        <taxon>Eukaryota</taxon>
        <taxon>Fungi</taxon>
        <taxon>Fungi incertae sedis</taxon>
        <taxon>Mucoromycota</taxon>
        <taxon>Mucoromycotina</taxon>
        <taxon>Mucoromycetes</taxon>
        <taxon>Mucorales</taxon>
        <taxon>Cunninghamellaceae</taxon>
        <taxon>Absidia</taxon>
    </lineage>
</organism>
<accession>A0A168M5R5</accession>
<proteinExistence type="predicted"/>
<keyword evidence="3" id="KW-1185">Reference proteome</keyword>
<dbReference type="AlphaFoldDB" id="A0A168M5R5"/>
<feature type="chain" id="PRO_5007898899" evidence="1">
    <location>
        <begin position="20"/>
        <end position="134"/>
    </location>
</feature>
<dbReference type="Proteomes" id="UP000078561">
    <property type="component" value="Unassembled WGS sequence"/>
</dbReference>
<protein>
    <submittedName>
        <fullName evidence="2">Uncharacterized protein</fullName>
    </submittedName>
</protein>
<dbReference type="InParanoid" id="A0A168M5R5"/>
<feature type="signal peptide" evidence="1">
    <location>
        <begin position="1"/>
        <end position="19"/>
    </location>
</feature>
<evidence type="ECO:0000313" key="2">
    <source>
        <dbReference type="EMBL" id="SAL97996.1"/>
    </source>
</evidence>
<dbReference type="EMBL" id="LT552047">
    <property type="protein sequence ID" value="SAL97996.1"/>
    <property type="molecule type" value="Genomic_DNA"/>
</dbReference>
<keyword evidence="1" id="KW-0732">Signal</keyword>
<gene>
    <name evidence="2" type="primary">ABSGL_03523.1 scaffold 4609</name>
</gene>
<dbReference type="OrthoDB" id="2240906at2759"/>
<evidence type="ECO:0000256" key="1">
    <source>
        <dbReference type="SAM" id="SignalP"/>
    </source>
</evidence>
<name>A0A168M5R5_ABSGL</name>
<sequence length="134" mass="14900">MFLKSIVAITLVALALVHASVFSQLQFIKIKSPKNNDVFEAGEQVQIEYIMQPLVYHSTSMGKALSLGVHFHSRTGNQKQQKLATVSNSCPVTANESKFVTHKTTWTIPKTTKPGSYAFDFDENASDSQNHTNR</sequence>
<reference evidence="2" key="1">
    <citation type="submission" date="2016-04" db="EMBL/GenBank/DDBJ databases">
        <authorList>
            <person name="Evans L.H."/>
            <person name="Alamgir A."/>
            <person name="Owens N."/>
            <person name="Weber N.D."/>
            <person name="Virtaneva K."/>
            <person name="Barbian K."/>
            <person name="Babar A."/>
            <person name="Rosenke K."/>
        </authorList>
    </citation>
    <scope>NUCLEOTIDE SEQUENCE [LARGE SCALE GENOMIC DNA]</scope>
    <source>
        <strain evidence="2">CBS 101.48</strain>
    </source>
</reference>
<dbReference type="OMA" id="ENIYPKC"/>